<feature type="signal peptide" evidence="5">
    <location>
        <begin position="1"/>
        <end position="35"/>
    </location>
</feature>
<proteinExistence type="predicted"/>
<evidence type="ECO:0000256" key="4">
    <source>
        <dbReference type="ARBA" id="ARBA00023237"/>
    </source>
</evidence>
<comment type="caution">
    <text evidence="7">The sequence shown here is derived from an EMBL/GenBank/DDBJ whole genome shotgun (WGS) entry which is preliminary data.</text>
</comment>
<dbReference type="InterPro" id="IPR011662">
    <property type="entry name" value="Secretin/TonB_short_N"/>
</dbReference>
<keyword evidence="4" id="KW-0998">Cell outer membrane</keyword>
<dbReference type="Gene3D" id="2.40.170.20">
    <property type="entry name" value="TonB-dependent receptor, beta-barrel domain"/>
    <property type="match status" value="1"/>
</dbReference>
<reference evidence="7 8" key="1">
    <citation type="submission" date="2024-09" db="EMBL/GenBank/DDBJ databases">
        <title>Novel species of the genus Pelomonas and Roseateles isolated from streams.</title>
        <authorList>
            <person name="Lu H."/>
        </authorList>
    </citation>
    <scope>NUCLEOTIDE SEQUENCE [LARGE SCALE GENOMIC DNA]</scope>
    <source>
        <strain evidence="7 8">BYS96W</strain>
    </source>
</reference>
<organism evidence="7 8">
    <name type="scientific">Pelomonas nitida</name>
    <dbReference type="NCBI Taxonomy" id="3299027"/>
    <lineage>
        <taxon>Bacteria</taxon>
        <taxon>Pseudomonadati</taxon>
        <taxon>Pseudomonadota</taxon>
        <taxon>Betaproteobacteria</taxon>
        <taxon>Burkholderiales</taxon>
        <taxon>Sphaerotilaceae</taxon>
        <taxon>Roseateles</taxon>
    </lineage>
</organism>
<dbReference type="Proteomes" id="UP001606305">
    <property type="component" value="Unassembled WGS sequence"/>
</dbReference>
<dbReference type="Gene3D" id="3.55.50.30">
    <property type="match status" value="1"/>
</dbReference>
<dbReference type="SUPFAM" id="SSF56935">
    <property type="entry name" value="Porins"/>
    <property type="match status" value="1"/>
</dbReference>
<dbReference type="RefSeq" id="WP_394489910.1">
    <property type="nucleotide sequence ID" value="NZ_JBIGIA010000014.1"/>
</dbReference>
<evidence type="ECO:0000313" key="7">
    <source>
        <dbReference type="EMBL" id="MFG6458687.1"/>
    </source>
</evidence>
<comment type="subcellular location">
    <subcellularLocation>
        <location evidence="1">Cell outer membrane</location>
    </subcellularLocation>
</comment>
<evidence type="ECO:0000259" key="6">
    <source>
        <dbReference type="SMART" id="SM00965"/>
    </source>
</evidence>
<gene>
    <name evidence="7" type="ORF">ACG00X_17740</name>
</gene>
<evidence type="ECO:0000313" key="8">
    <source>
        <dbReference type="Proteomes" id="UP001606305"/>
    </source>
</evidence>
<keyword evidence="2" id="KW-0813">Transport</keyword>
<protein>
    <recommendedName>
        <fullName evidence="6">Secretin/TonB short N-terminal domain-containing protein</fullName>
    </recommendedName>
</protein>
<keyword evidence="5" id="KW-0732">Signal</keyword>
<evidence type="ECO:0000256" key="5">
    <source>
        <dbReference type="SAM" id="SignalP"/>
    </source>
</evidence>
<keyword evidence="3" id="KW-0472">Membrane</keyword>
<sequence>MHSSPRALPLRSSRLCNHPLAAALMAAGLLVSAHAAETPQRAPTAATDIRTYDIAPAPLAQALNRYAAEAGVVLAFDAAQLAGLTSRRLTGRFDVPGGFAALLAGTPLEAVPSSSGGYLVRSRVQPAAPAPAPDLAVDKALSPSPAGVLPLVSIVGTQPANVNTLDRTLLRGLATLNGDFTSQLKLNPHVQFDESQLSSATGGEIAPAEISIHGAKPYQNEILLDGMSLMNDLDPGNKITPTRVDMVPGASQAQAIDSSLLCEVTVRDSNVSAEFGRFTGGVVDAKLCSARKRLGGSVAMGYTSSAWTHVFIDPARREAFEDSSTADLQPNYRKRNYRATVEARPTADWGLLVSAARRTSDIPLRAFTTANDGTSAPREITQTRTQDMLMAKADYTPAGGTHKGDLTLVYAPSNNTYFKEDYRDSEYTIRTGGLSLSGRWESAYDNLRLTQQLTHSRNEQSRRSDTDYYRSWRWSTDKNWGDPSVSNAASGEGSWGDVDQFLATTGYSLKATLRPLQLAAATNRVTTGFELRRQNADYERLSVNRYYSTVRDLPTTGAMSRCQFADGSLDSEACSATPTINKTVGQYFGRLQTYTTGRFEAQAESGALFVEDNIGWQPFSLRVGLRADSDTLTKKTNLAPRTQLNWLPTEAVALDVGLSRYYGRNLFAYVLQEKINTLQTTQTRTGTLTWGTATQAKPLNRLESLKTPHDDEVSTGLTLEPAWLGGALSLRFTHREGKDQVVKRLVTKQTDCNGNQCYIYTNDGRSTTKDWALSWASAAAAKTGPVVTRTWVAISKSDVRANAAGYEDPFGSTQLEDAIIQYDGRFMRYSERPADNYNRPWTLRIGAVSTVPSRQLTVTNLLRLRGAYQQVLRSGTTTYEGATVDVYARTPLPRAFGIDTVILWEPRIRADQRLSLKLTIENLTNHRNTMTVSNTFASYERGRSVAVEAGVDF</sequence>
<feature type="chain" id="PRO_5045105332" description="Secretin/TonB short N-terminal domain-containing protein" evidence="5">
    <location>
        <begin position="36"/>
        <end position="953"/>
    </location>
</feature>
<name>A0ABW7GA08_9BURK</name>
<evidence type="ECO:0000256" key="2">
    <source>
        <dbReference type="ARBA" id="ARBA00022448"/>
    </source>
</evidence>
<accession>A0ABW7GA08</accession>
<keyword evidence="8" id="KW-1185">Reference proteome</keyword>
<evidence type="ECO:0000256" key="3">
    <source>
        <dbReference type="ARBA" id="ARBA00023136"/>
    </source>
</evidence>
<dbReference type="EMBL" id="JBIGIA010000014">
    <property type="protein sequence ID" value="MFG6458687.1"/>
    <property type="molecule type" value="Genomic_DNA"/>
</dbReference>
<dbReference type="InterPro" id="IPR036942">
    <property type="entry name" value="Beta-barrel_TonB_sf"/>
</dbReference>
<feature type="domain" description="Secretin/TonB short N-terminal" evidence="6">
    <location>
        <begin position="72"/>
        <end position="123"/>
    </location>
</feature>
<evidence type="ECO:0000256" key="1">
    <source>
        <dbReference type="ARBA" id="ARBA00004442"/>
    </source>
</evidence>
<dbReference type="SMART" id="SM00965">
    <property type="entry name" value="STN"/>
    <property type="match status" value="1"/>
</dbReference>